<keyword evidence="16" id="KW-1185">Reference proteome</keyword>
<feature type="transmembrane region" description="Helical" evidence="11">
    <location>
        <begin position="1971"/>
        <end position="1993"/>
    </location>
</feature>
<dbReference type="InParanoid" id="A0A7M7PVD8"/>
<dbReference type="Pfam" id="PF12947">
    <property type="entry name" value="EGF_3"/>
    <property type="match status" value="3"/>
</dbReference>
<evidence type="ECO:0000256" key="3">
    <source>
        <dbReference type="ARBA" id="ARBA00022692"/>
    </source>
</evidence>
<reference evidence="16" key="1">
    <citation type="submission" date="2015-02" db="EMBL/GenBank/DDBJ databases">
        <title>Genome sequencing for Strongylocentrotus purpuratus.</title>
        <authorList>
            <person name="Murali S."/>
            <person name="Liu Y."/>
            <person name="Vee V."/>
            <person name="English A."/>
            <person name="Wang M."/>
            <person name="Skinner E."/>
            <person name="Han Y."/>
            <person name="Muzny D.M."/>
            <person name="Worley K.C."/>
            <person name="Gibbs R.A."/>
        </authorList>
    </citation>
    <scope>NUCLEOTIDE SEQUENCE</scope>
</reference>
<organism evidence="15 16">
    <name type="scientific">Strongylocentrotus purpuratus</name>
    <name type="common">Purple sea urchin</name>
    <dbReference type="NCBI Taxonomy" id="7668"/>
    <lineage>
        <taxon>Eukaryota</taxon>
        <taxon>Metazoa</taxon>
        <taxon>Echinodermata</taxon>
        <taxon>Eleutherozoa</taxon>
        <taxon>Echinozoa</taxon>
        <taxon>Echinoidea</taxon>
        <taxon>Euechinoidea</taxon>
        <taxon>Echinacea</taxon>
        <taxon>Camarodonta</taxon>
        <taxon>Echinidea</taxon>
        <taxon>Strongylocentrotidae</taxon>
        <taxon>Strongylocentrotus</taxon>
    </lineage>
</organism>
<feature type="domain" description="EGF-like" evidence="13">
    <location>
        <begin position="900"/>
        <end position="941"/>
    </location>
</feature>
<comment type="caution">
    <text evidence="9">Lacks conserved residue(s) required for the propagation of feature annotation.</text>
</comment>
<evidence type="ECO:0000256" key="11">
    <source>
        <dbReference type="SAM" id="Phobius"/>
    </source>
</evidence>
<evidence type="ECO:0000256" key="12">
    <source>
        <dbReference type="SAM" id="SignalP"/>
    </source>
</evidence>
<feature type="chain" id="PRO_5029855998" evidence="12">
    <location>
        <begin position="31"/>
        <end position="2070"/>
    </location>
</feature>
<dbReference type="PANTHER" id="PTHR24038">
    <property type="entry name" value="STABILIN"/>
    <property type="match status" value="1"/>
</dbReference>
<dbReference type="SMART" id="SM00181">
    <property type="entry name" value="EGF"/>
    <property type="match status" value="10"/>
</dbReference>
<feature type="region of interest" description="Disordered" evidence="10">
    <location>
        <begin position="1329"/>
        <end position="1369"/>
    </location>
</feature>
<feature type="region of interest" description="Disordered" evidence="10">
    <location>
        <begin position="1131"/>
        <end position="1293"/>
    </location>
</feature>
<dbReference type="Gene3D" id="2.170.300.10">
    <property type="entry name" value="Tie2 ligand-binding domain superfamily"/>
    <property type="match status" value="1"/>
</dbReference>
<dbReference type="PROSITE" id="PS00022">
    <property type="entry name" value="EGF_1"/>
    <property type="match status" value="1"/>
</dbReference>
<evidence type="ECO:0000256" key="6">
    <source>
        <dbReference type="ARBA" id="ARBA00023157"/>
    </source>
</evidence>
<dbReference type="Gene3D" id="2.30.180.10">
    <property type="entry name" value="FAS1 domain"/>
    <property type="match status" value="6"/>
</dbReference>
<dbReference type="Pfam" id="PF00053">
    <property type="entry name" value="EGF_laminin"/>
    <property type="match status" value="1"/>
</dbReference>
<comment type="subcellular location">
    <subcellularLocation>
        <location evidence="1">Membrane</location>
        <topology evidence="1">Single-pass type I membrane protein</topology>
    </subcellularLocation>
</comment>
<dbReference type="KEGG" id="spu:577668"/>
<feature type="domain" description="FAS1" evidence="14">
    <location>
        <begin position="729"/>
        <end position="852"/>
    </location>
</feature>
<evidence type="ECO:0000256" key="4">
    <source>
        <dbReference type="ARBA" id="ARBA00022989"/>
    </source>
</evidence>
<dbReference type="PROSITE" id="PS50026">
    <property type="entry name" value="EGF_3"/>
    <property type="match status" value="7"/>
</dbReference>
<dbReference type="CDD" id="cd00054">
    <property type="entry name" value="EGF_CA"/>
    <property type="match status" value="1"/>
</dbReference>
<feature type="domain" description="EGF-like" evidence="13">
    <location>
        <begin position="546"/>
        <end position="586"/>
    </location>
</feature>
<keyword evidence="8" id="KW-0325">Glycoprotein</keyword>
<dbReference type="InterPro" id="IPR009030">
    <property type="entry name" value="Growth_fac_rcpt_cys_sf"/>
</dbReference>
<feature type="domain" description="EGF-like" evidence="13">
    <location>
        <begin position="1637"/>
        <end position="1671"/>
    </location>
</feature>
<keyword evidence="6 9" id="KW-1015">Disulfide bond</keyword>
<feature type="signal peptide" evidence="12">
    <location>
        <begin position="1"/>
        <end position="30"/>
    </location>
</feature>
<evidence type="ECO:0000256" key="7">
    <source>
        <dbReference type="ARBA" id="ARBA00023170"/>
    </source>
</evidence>
<feature type="domain" description="FAS1" evidence="14">
    <location>
        <begin position="193"/>
        <end position="357"/>
    </location>
</feature>
<dbReference type="Proteomes" id="UP000007110">
    <property type="component" value="Unassembled WGS sequence"/>
</dbReference>
<dbReference type="FunCoup" id="A0A7M7PVD8">
    <property type="interactions" value="645"/>
</dbReference>
<feature type="region of interest" description="Disordered" evidence="10">
    <location>
        <begin position="2004"/>
        <end position="2042"/>
    </location>
</feature>
<dbReference type="SMART" id="SM00554">
    <property type="entry name" value="FAS1"/>
    <property type="match status" value="6"/>
</dbReference>
<feature type="compositionally biased region" description="Basic residues" evidence="10">
    <location>
        <begin position="1149"/>
        <end position="1159"/>
    </location>
</feature>
<accession>A0A7M7PVD8</accession>
<dbReference type="GO" id="GO:0016020">
    <property type="term" value="C:membrane"/>
    <property type="evidence" value="ECO:0007669"/>
    <property type="project" value="UniProtKB-SubCell"/>
</dbReference>
<evidence type="ECO:0000256" key="2">
    <source>
        <dbReference type="ARBA" id="ARBA00022536"/>
    </source>
</evidence>
<evidence type="ECO:0000256" key="9">
    <source>
        <dbReference type="PROSITE-ProRule" id="PRU00076"/>
    </source>
</evidence>
<dbReference type="SUPFAM" id="SSF57196">
    <property type="entry name" value="EGF/Laminin"/>
    <property type="match status" value="1"/>
</dbReference>
<dbReference type="EnsemblMetazoa" id="XM_031000486">
    <property type="protein sequence ID" value="XP_030856346"/>
    <property type="gene ID" value="LOC577668"/>
</dbReference>
<evidence type="ECO:0000256" key="10">
    <source>
        <dbReference type="SAM" id="MobiDB-lite"/>
    </source>
</evidence>
<sequence>MDRSGVIRLFIDYLMIIVLLFPVNPQASFSSGSSLSHRQVKVDANHAVVSRDTRSPTSGSISTAPSLNICAKLTDGAESNTFNSSCTMCAVSEHGEDFKENACPLHSRPVSDAIRGCTFQSALSVFSFDGCNFECANTDLTLREWCLSSQFQEEFQEGCFCDECRENTTLRSCPNGAECATMSPGQVLCQCSSGYVGNGLVCYGNIIERLEHLNGEDEDLEGRLTDSLQLLEASFKHLWLQDRDVFYTVFMPVDEAFNLAHSDFGRQLEASVMAGSDERAEVFLQTLAKVHIVPGYVDTYLLKRNRDVYTLAGPKIVVSQDSPNITISIEGSGEMVRVIHGDLPASNGVIHIIDRVLLSPSDLNTMVQESQGSILEVLSSYSNLWTFAGMIMSSEVLRSDLDSQAVSRTIFAVTDDALLQMDPDLTSLLLSTGQWEEYVRYFIYQHMAPIQLSTHDLMKAGVIQNYHREDFEIRVSENGRITVAGFANITSPDIAASNGVIHIVDAMLISSSFFSLPETCFRNQTEEQIQCICDFGYEGHGYLCEPINACLRPHDCDTEAQCEPTGPDTYQCVCPPGWALDKNNCYSNLAVELSSLSDAQLFWQLIQAVSLDGYLSHIDDSLGVIVPSPHMLQLINSTTGGSLAERRIMAYFVRSHMFMMDPSQRSFNETLPSLQPGENVIIDGPYSNLSNINGGIAQVENATNGLIFVPISYAKDYWINRLLEVQGKIDFLTPISGDVQDYSQAWQLIQVSGLLPFDDTTPYTIFLPDNVAMSSLNWSTEIPNDFLQHHLVIGKTLYYHNISEELNITSASGQHLHFLASSEAASVDMIPIAAPDILILPNGIAHGIPGILSSSLREGTCEDGMNGGCHQGARCMQKTSTLLQCQCLDGYHGDGIECVASDPCSHDNGGCHFRAACIPLGLDERRCSCNYGYDGDGFFCLGSIFEELRSLPEASLFVYFLESLDSRSFLRRSEGSFTLFVPSNAAITVFLQNQSRHEELYPMTQYILYHVIAGSHMTMTDLRNRTTLGMMNGQDLGIGISQNDKLILGASGRFISADHNASNGIIYIIDTMLTPPRIYEWPREQDMGTSSDEDNRRRHPNFGRDMGILGTSHNISIFLQLLQRTPMFEEFFIDPHPHPGHGGPPPRTPPRRPPPRRPPPRINGSRVSSREDGRGGGRGWDGPGSGSEGELGGGRGWDGPDSDREGGPGNGWEDGLGSGREGGHGQSGYREGPGRPGGMSGEGSSGVEESIRGWERSGGMHQGKSYGRSRHRREGRMQRGSTLRLDDLKSTQRRSALSRDFHIKHAEAANPNFIGDRYRRNRVSYNHGHYQKRSLDRPLDRPFDQPLDRPLGGRPPGRHPPHGMRQGGRFESYSTIFAPTDEAFMRLPPDKLDELMDPSNRLLLQEFIAHHVLPDERLFDDLWPKTGPYTVPSLQGSDLRLSIIDQGKLFVNERSRVIGVGLEFEGGVLFPVSEVVSLPRMDGRCDIVETHIRKSRCKRCGSHMCPLKAEQVGAEQSGCRFHGGWYERGCQTDCQFTEVTRECCQGYYGPSCQECPGGPTYPCNNHGRCNEGYDNDGVCSCREGFAGTACERCLPGFYGPSCRKCRCSNSSICNGQSGECFCSVDRDGPLCERVLTFIPTCDPPCHQNAVCRYGNRCQCSPQYHGDGYTCNTINKCFSENGGCSVHASCTHNTSAINVNCTCHDGYHGDGIVCLPVNICEENNGGCHPNASCRFRGPNIRSCVCRPPYWGDGLECHPPLTSCLTNNGGCSYNAHCQEGEDGGPVECTCFSRYVGDGIVCNGNLYDTLASQPEFRYFFEMMMQLANESHEGERLVRDLLKLNDQLTIFIPLNPKLSELTFYPSQVLLHVVHDRWSKEDLLEGDDEELETWSGHELNVDVTYDKHHQAIVTIEDVPIVKFGMEATNGVIHMIDAPLPIWMVLDYDKEDDNDDDNDDEKNRPRMRPGWSSSSRIFAAVAVPLGLLAFIIVVVLYWFRGRKIRELSRHDQGQAVVSTTSGIVQQGTDLPPATTPSPPISPVPSVDQGDIQYSEFDQLMSEETGEKREPHRETSC</sequence>
<evidence type="ECO:0000259" key="13">
    <source>
        <dbReference type="PROSITE" id="PS50026"/>
    </source>
</evidence>
<feature type="domain" description="EGF-like" evidence="13">
    <location>
        <begin position="1758"/>
        <end position="1800"/>
    </location>
</feature>
<keyword evidence="7" id="KW-0675">Receptor</keyword>
<dbReference type="SUPFAM" id="SSF82153">
    <property type="entry name" value="FAS1 domain"/>
    <property type="match status" value="6"/>
</dbReference>
<feature type="disulfide bond" evidence="9">
    <location>
        <begin position="1769"/>
        <end position="1786"/>
    </location>
</feature>
<feature type="compositionally biased region" description="Polar residues" evidence="10">
    <location>
        <begin position="2009"/>
        <end position="2022"/>
    </location>
</feature>
<evidence type="ECO:0000256" key="1">
    <source>
        <dbReference type="ARBA" id="ARBA00004479"/>
    </source>
</evidence>
<feature type="domain" description="FAS1" evidence="14">
    <location>
        <begin position="941"/>
        <end position="1073"/>
    </location>
</feature>
<feature type="region of interest" description="Disordered" evidence="10">
    <location>
        <begin position="1083"/>
        <end position="1107"/>
    </location>
</feature>
<dbReference type="InterPro" id="IPR000742">
    <property type="entry name" value="EGF"/>
</dbReference>
<proteinExistence type="predicted"/>
<feature type="domain" description="FAS1" evidence="14">
    <location>
        <begin position="1800"/>
        <end position="1934"/>
    </location>
</feature>
<keyword evidence="5 11" id="KW-0472">Membrane</keyword>
<feature type="domain" description="FAS1" evidence="14">
    <location>
        <begin position="371"/>
        <end position="508"/>
    </location>
</feature>
<evidence type="ECO:0000256" key="8">
    <source>
        <dbReference type="ARBA" id="ARBA00023180"/>
    </source>
</evidence>
<dbReference type="CDD" id="cd00055">
    <property type="entry name" value="EGF_Lam"/>
    <property type="match status" value="1"/>
</dbReference>
<dbReference type="SUPFAM" id="SSF57184">
    <property type="entry name" value="Growth factor receptor domain"/>
    <property type="match status" value="1"/>
</dbReference>
<feature type="compositionally biased region" description="Gly residues" evidence="10">
    <location>
        <begin position="1207"/>
        <end position="1226"/>
    </location>
</feature>
<feature type="domain" description="EGF-like" evidence="13">
    <location>
        <begin position="1715"/>
        <end position="1756"/>
    </location>
</feature>
<name>A0A7M7PVD8_STRPU</name>
<feature type="disulfide bond" evidence="9">
    <location>
        <begin position="1683"/>
        <end position="1700"/>
    </location>
</feature>
<keyword evidence="3 11" id="KW-0812">Transmembrane</keyword>
<evidence type="ECO:0000259" key="14">
    <source>
        <dbReference type="PROSITE" id="PS50213"/>
    </source>
</evidence>
<dbReference type="InterPro" id="IPR036378">
    <property type="entry name" value="FAS1_dom_sf"/>
</dbReference>
<feature type="domain" description="FAS1" evidence="14">
    <location>
        <begin position="1375"/>
        <end position="1476"/>
    </location>
</feature>
<feature type="compositionally biased region" description="Basic and acidic residues" evidence="10">
    <location>
        <begin position="1333"/>
        <end position="1347"/>
    </location>
</feature>
<dbReference type="Gene3D" id="2.10.25.10">
    <property type="entry name" value="Laminin"/>
    <property type="match status" value="7"/>
</dbReference>
<feature type="domain" description="EGF-like" evidence="13">
    <location>
        <begin position="1553"/>
        <end position="1591"/>
    </location>
</feature>
<feature type="compositionally biased region" description="Pro residues" evidence="10">
    <location>
        <begin position="2027"/>
        <end position="2036"/>
    </location>
</feature>
<evidence type="ECO:0000256" key="5">
    <source>
        <dbReference type="ARBA" id="ARBA00023136"/>
    </source>
</evidence>
<evidence type="ECO:0000313" key="16">
    <source>
        <dbReference type="Proteomes" id="UP000007110"/>
    </source>
</evidence>
<feature type="compositionally biased region" description="Gly residues" evidence="10">
    <location>
        <begin position="1234"/>
        <end position="1244"/>
    </location>
</feature>
<dbReference type="PROSITE" id="PS50213">
    <property type="entry name" value="FAS1"/>
    <property type="match status" value="6"/>
</dbReference>
<dbReference type="PANTHER" id="PTHR24038:SF11">
    <property type="entry name" value="INTEGRIN BETA-LIKE PROTEIN E"/>
    <property type="match status" value="1"/>
</dbReference>
<dbReference type="InterPro" id="IPR024731">
    <property type="entry name" value="NELL2-like_EGF"/>
</dbReference>
<dbReference type="GeneID" id="577668"/>
<feature type="compositionally biased region" description="Gly residues" evidence="10">
    <location>
        <begin position="1176"/>
        <end position="1197"/>
    </location>
</feature>
<dbReference type="PROSITE" id="PS01248">
    <property type="entry name" value="EGF_LAM_1"/>
    <property type="match status" value="1"/>
</dbReference>
<dbReference type="PROSITE" id="PS01186">
    <property type="entry name" value="EGF_2"/>
    <property type="match status" value="6"/>
</dbReference>
<dbReference type="OrthoDB" id="286301at2759"/>
<dbReference type="InterPro" id="IPR000782">
    <property type="entry name" value="FAS1_domain"/>
</dbReference>
<evidence type="ECO:0000313" key="15">
    <source>
        <dbReference type="EnsemblMetazoa" id="XP_030856346"/>
    </source>
</evidence>
<feature type="disulfide bond" evidence="9">
    <location>
        <begin position="1581"/>
        <end position="1590"/>
    </location>
</feature>
<keyword evidence="12" id="KW-0732">Signal</keyword>
<dbReference type="Pfam" id="PF02469">
    <property type="entry name" value="Fasciclin"/>
    <property type="match status" value="6"/>
</dbReference>
<dbReference type="RefSeq" id="XP_030856346.1">
    <property type="nucleotide sequence ID" value="XM_031000486.1"/>
</dbReference>
<feature type="disulfide bond" evidence="9">
    <location>
        <begin position="1641"/>
        <end position="1651"/>
    </location>
</feature>
<dbReference type="SMART" id="SM00180">
    <property type="entry name" value="EGF_Lam"/>
    <property type="match status" value="2"/>
</dbReference>
<keyword evidence="4 11" id="KW-1133">Transmembrane helix</keyword>
<protein>
    <submittedName>
        <fullName evidence="15">Uncharacterized protein</fullName>
    </submittedName>
</protein>
<dbReference type="InterPro" id="IPR002049">
    <property type="entry name" value="LE_dom"/>
</dbReference>
<feature type="domain" description="EGF-like" evidence="13">
    <location>
        <begin position="1672"/>
        <end position="1714"/>
    </location>
</feature>
<keyword evidence="2 9" id="KW-0245">EGF-like domain</keyword>
<reference evidence="15" key="2">
    <citation type="submission" date="2021-01" db="UniProtKB">
        <authorList>
            <consortium name="EnsemblMetazoa"/>
        </authorList>
    </citation>
    <scope>IDENTIFICATION</scope>
</reference>